<gene>
    <name evidence="1" type="ORF">LSALG_LOCUS1446</name>
</gene>
<dbReference type="Proteomes" id="UP001177003">
    <property type="component" value="Chromosome 0"/>
</dbReference>
<name>A0AA35UXG3_LACSI</name>
<evidence type="ECO:0000313" key="1">
    <source>
        <dbReference type="EMBL" id="CAI9260615.1"/>
    </source>
</evidence>
<dbReference type="EMBL" id="OX465086">
    <property type="protein sequence ID" value="CAI9260615.1"/>
    <property type="molecule type" value="Genomic_DNA"/>
</dbReference>
<dbReference type="AlphaFoldDB" id="A0AA35UXG3"/>
<sequence>MKPQYKTGISKKITVVKVFGPVENKSFINARFKISLLHQLLKDKQKFEPIIAHMKQILVLYIHEVSKVDVEIAYVLHKKPTVLPKEPSKDLEKMKLGRIRKDDRSMAFQL</sequence>
<keyword evidence="2" id="KW-1185">Reference proteome</keyword>
<accession>A0AA35UXG3</accession>
<reference evidence="1" key="1">
    <citation type="submission" date="2023-04" db="EMBL/GenBank/DDBJ databases">
        <authorList>
            <person name="Vijverberg K."/>
            <person name="Xiong W."/>
            <person name="Schranz E."/>
        </authorList>
    </citation>
    <scope>NUCLEOTIDE SEQUENCE</scope>
</reference>
<proteinExistence type="predicted"/>
<organism evidence="1 2">
    <name type="scientific">Lactuca saligna</name>
    <name type="common">Willowleaf lettuce</name>
    <dbReference type="NCBI Taxonomy" id="75948"/>
    <lineage>
        <taxon>Eukaryota</taxon>
        <taxon>Viridiplantae</taxon>
        <taxon>Streptophyta</taxon>
        <taxon>Embryophyta</taxon>
        <taxon>Tracheophyta</taxon>
        <taxon>Spermatophyta</taxon>
        <taxon>Magnoliopsida</taxon>
        <taxon>eudicotyledons</taxon>
        <taxon>Gunneridae</taxon>
        <taxon>Pentapetalae</taxon>
        <taxon>asterids</taxon>
        <taxon>campanulids</taxon>
        <taxon>Asterales</taxon>
        <taxon>Asteraceae</taxon>
        <taxon>Cichorioideae</taxon>
        <taxon>Cichorieae</taxon>
        <taxon>Lactucinae</taxon>
        <taxon>Lactuca</taxon>
    </lineage>
</organism>
<protein>
    <submittedName>
        <fullName evidence="1">Uncharacterized protein</fullName>
    </submittedName>
</protein>
<evidence type="ECO:0000313" key="2">
    <source>
        <dbReference type="Proteomes" id="UP001177003"/>
    </source>
</evidence>